<dbReference type="Proteomes" id="UP000217257">
    <property type="component" value="Chromosome"/>
</dbReference>
<dbReference type="KEGG" id="cfus:CYFUS_006129"/>
<dbReference type="SUPFAM" id="SSF88659">
    <property type="entry name" value="Sigma3 and sigma4 domains of RNA polymerase sigma factors"/>
    <property type="match status" value="1"/>
</dbReference>
<organism evidence="1 2">
    <name type="scientific">Cystobacter fuscus</name>
    <dbReference type="NCBI Taxonomy" id="43"/>
    <lineage>
        <taxon>Bacteria</taxon>
        <taxon>Pseudomonadati</taxon>
        <taxon>Myxococcota</taxon>
        <taxon>Myxococcia</taxon>
        <taxon>Myxococcales</taxon>
        <taxon>Cystobacterineae</taxon>
        <taxon>Archangiaceae</taxon>
        <taxon>Cystobacter</taxon>
    </lineage>
</organism>
<sequence>MSENAAPVSPAPDASQFSTAQLLAALRALPYREAAFLLTRLTQGRSLEESAAFYGISPEAFSVHFLRAALGLSRAASLPCRPPENDAEEDVWARALAGALEQDTGGVPPALAATLALCRRMRAQGEEVTRALQAAEREEEDSPRGRREDVLRRLAVLALLGLTAWLYCNRPVEEPPKRPVPPPSLQR</sequence>
<evidence type="ECO:0000313" key="1">
    <source>
        <dbReference type="EMBL" id="ATB40678.1"/>
    </source>
</evidence>
<name>A0A250JAT8_9BACT</name>
<evidence type="ECO:0000313" key="2">
    <source>
        <dbReference type="Proteomes" id="UP000217257"/>
    </source>
</evidence>
<dbReference type="Gene3D" id="1.10.10.10">
    <property type="entry name" value="Winged helix-like DNA-binding domain superfamily/Winged helix DNA-binding domain"/>
    <property type="match status" value="1"/>
</dbReference>
<proteinExistence type="predicted"/>
<dbReference type="InterPro" id="IPR013324">
    <property type="entry name" value="RNA_pol_sigma_r3/r4-like"/>
</dbReference>
<protein>
    <submittedName>
        <fullName evidence="1">Uncharacterized protein</fullName>
    </submittedName>
</protein>
<dbReference type="InterPro" id="IPR036388">
    <property type="entry name" value="WH-like_DNA-bd_sf"/>
</dbReference>
<gene>
    <name evidence="1" type="ORF">CYFUS_006129</name>
</gene>
<dbReference type="EMBL" id="CP022098">
    <property type="protein sequence ID" value="ATB40678.1"/>
    <property type="molecule type" value="Genomic_DNA"/>
</dbReference>
<reference evidence="1 2" key="1">
    <citation type="submission" date="2017-06" db="EMBL/GenBank/DDBJ databases">
        <title>Sequencing and comparative analysis of myxobacterial genomes.</title>
        <authorList>
            <person name="Rupp O."/>
            <person name="Goesmann A."/>
            <person name="Sogaard-Andersen L."/>
        </authorList>
    </citation>
    <scope>NUCLEOTIDE SEQUENCE [LARGE SCALE GENOMIC DNA]</scope>
    <source>
        <strain evidence="1 2">DSM 52655</strain>
    </source>
</reference>
<dbReference type="RefSeq" id="WP_232536920.1">
    <property type="nucleotide sequence ID" value="NZ_CP022098.1"/>
</dbReference>
<dbReference type="AlphaFoldDB" id="A0A250JAT8"/>
<accession>A0A250JAT8</accession>